<dbReference type="Gene3D" id="1.10.10.10">
    <property type="entry name" value="Winged helix-like DNA-binding domain superfamily/Winged helix DNA-binding domain"/>
    <property type="match status" value="1"/>
</dbReference>
<evidence type="ECO:0000259" key="7">
    <source>
        <dbReference type="PROSITE" id="PS51344"/>
    </source>
</evidence>
<comment type="similarity">
    <text evidence="4">Belongs to the TFE family.</text>
</comment>
<accession>D2RFH0</accession>
<dbReference type="GeneID" id="8740516"/>
<dbReference type="InterPro" id="IPR016481">
    <property type="entry name" value="TF_E_archaea"/>
</dbReference>
<dbReference type="InterPro" id="IPR039997">
    <property type="entry name" value="TFE"/>
</dbReference>
<dbReference type="HAMAP" id="MF_01909">
    <property type="entry name" value="TFE_arch"/>
    <property type="match status" value="1"/>
</dbReference>
<dbReference type="PROSITE" id="PS51344">
    <property type="entry name" value="HTH_TFE_IIE"/>
    <property type="match status" value="1"/>
</dbReference>
<dbReference type="AlphaFoldDB" id="D2RFH0"/>
<dbReference type="PIRSF" id="PIRSF006373">
    <property type="entry name" value="TF_E_archaea"/>
    <property type="match status" value="1"/>
</dbReference>
<evidence type="ECO:0000256" key="2">
    <source>
        <dbReference type="ARBA" id="ARBA00023125"/>
    </source>
</evidence>
<dbReference type="eggNOG" id="arCOG04270">
    <property type="taxonomic scope" value="Archaea"/>
</dbReference>
<organism evidence="8 9">
    <name type="scientific">Archaeoglobus profundus (strain DSM 5631 / JCM 9629 / NBRC 100127 / Av18)</name>
    <dbReference type="NCBI Taxonomy" id="572546"/>
    <lineage>
        <taxon>Archaea</taxon>
        <taxon>Methanobacteriati</taxon>
        <taxon>Methanobacteriota</taxon>
        <taxon>Archaeoglobi</taxon>
        <taxon>Archaeoglobales</taxon>
        <taxon>Archaeoglobaceae</taxon>
        <taxon>Archaeoglobus</taxon>
    </lineage>
</organism>
<name>D2RFH0_ARCPA</name>
<dbReference type="HOGENOM" id="CLU_100097_0_0_2"/>
<dbReference type="PaxDb" id="572546-Arcpr_1820"/>
<gene>
    <name evidence="4" type="primary">tfe</name>
    <name evidence="8" type="ordered locus">Arcpr_1820</name>
</gene>
<dbReference type="PANTHER" id="PTHR13097">
    <property type="entry name" value="TRANSCRIPTION INITIATION FACTOR IIE, ALPHA SUBUNIT"/>
    <property type="match status" value="1"/>
</dbReference>
<dbReference type="EMBL" id="CP001857">
    <property type="protein sequence ID" value="ADB58864.1"/>
    <property type="molecule type" value="Genomic_DNA"/>
</dbReference>
<evidence type="ECO:0000256" key="6">
    <source>
        <dbReference type="SAM" id="Coils"/>
    </source>
</evidence>
<keyword evidence="9" id="KW-1185">Reference proteome</keyword>
<dbReference type="RefSeq" id="WP_012941199.1">
    <property type="nucleotide sequence ID" value="NC_013741.1"/>
</dbReference>
<dbReference type="OrthoDB" id="5935at2157"/>
<protein>
    <recommendedName>
        <fullName evidence="4 5">Transcription factor E</fullName>
        <shortName evidence="4">TFE</shortName>
    </recommendedName>
    <alternativeName>
        <fullName evidence="4">TFIIE subunit alpha homolog</fullName>
    </alternativeName>
    <alternativeName>
        <fullName evidence="4">Transcription initiation factor TFIIE</fullName>
    </alternativeName>
</protein>
<dbReference type="SUPFAM" id="SSF46785">
    <property type="entry name" value="Winged helix' DNA-binding domain"/>
    <property type="match status" value="1"/>
</dbReference>
<dbReference type="InterPro" id="IPR017919">
    <property type="entry name" value="TFIIE/TFIIEa_HTH"/>
</dbReference>
<feature type="domain" description="HTH TFE/IIEalpha-type" evidence="7">
    <location>
        <begin position="4"/>
        <end position="90"/>
    </location>
</feature>
<evidence type="ECO:0000256" key="5">
    <source>
        <dbReference type="NCBIfam" id="TIGR00373"/>
    </source>
</evidence>
<dbReference type="GO" id="GO:0006367">
    <property type="term" value="P:transcription initiation at RNA polymerase II promoter"/>
    <property type="evidence" value="ECO:0007669"/>
    <property type="project" value="InterPro"/>
</dbReference>
<keyword evidence="6" id="KW-0175">Coiled coil</keyword>
<evidence type="ECO:0000313" key="8">
    <source>
        <dbReference type="EMBL" id="ADB58864.1"/>
    </source>
</evidence>
<dbReference type="InterPro" id="IPR002853">
    <property type="entry name" value="TFIIE_asu"/>
</dbReference>
<keyword evidence="2 4" id="KW-0238">DNA-binding</keyword>
<comment type="function">
    <text evidence="4">Transcription factor that plays a role in the activation of archaeal genes transcribed by RNA polymerase. Facilitates transcription initiation by enhancing TATA-box recognition by TATA-box-binding protein (Tbp), and transcription factor B (Tfb) and RNA polymerase recruitment. Not absolutely required for transcription in vitro, but particularly important in cases where Tbp or Tfb function is not optimal. It dynamically alters the nucleic acid-binding properties of RNA polymerases by stabilizing the initiation complex and destabilizing elongation complexes. Seems to translocate with the RNA polymerase following initiation and acts by binding to the non template strand of the transcription bubble in elongation complexes.</text>
</comment>
<dbReference type="KEGG" id="apo:Arcpr_1820"/>
<evidence type="ECO:0000313" key="9">
    <source>
        <dbReference type="Proteomes" id="UP000001901"/>
    </source>
</evidence>
<dbReference type="SMART" id="SM00531">
    <property type="entry name" value="TFIIE"/>
    <property type="match status" value="1"/>
</dbReference>
<dbReference type="GO" id="GO:0006355">
    <property type="term" value="P:regulation of DNA-templated transcription"/>
    <property type="evidence" value="ECO:0007669"/>
    <property type="project" value="UniProtKB-UniRule"/>
</dbReference>
<dbReference type="PANTHER" id="PTHR13097:SF7">
    <property type="entry name" value="GENERAL TRANSCRIPTION FACTOR IIE SUBUNIT 1"/>
    <property type="match status" value="1"/>
</dbReference>
<dbReference type="Proteomes" id="UP000001901">
    <property type="component" value="Chromosome"/>
</dbReference>
<feature type="coiled-coil region" evidence="6">
    <location>
        <begin position="83"/>
        <end position="114"/>
    </location>
</feature>
<dbReference type="NCBIfam" id="TIGR00373">
    <property type="entry name" value="transcription factor E"/>
    <property type="match status" value="1"/>
</dbReference>
<reference evidence="8 9" key="1">
    <citation type="journal article" date="2010" name="Stand. Genomic Sci.">
        <title>Complete genome sequence of Archaeoglobus profundus type strain (AV18).</title>
        <authorList>
            <person name="von Jan M."/>
            <person name="Lapidus A."/>
            <person name="Del Rio T.G."/>
            <person name="Copeland A."/>
            <person name="Tice H."/>
            <person name="Cheng J.F."/>
            <person name="Lucas S."/>
            <person name="Chen F."/>
            <person name="Nolan M."/>
            <person name="Goodwin L."/>
            <person name="Han C."/>
            <person name="Pitluck S."/>
            <person name="Liolios K."/>
            <person name="Ivanova N."/>
            <person name="Mavromatis K."/>
            <person name="Ovchinnikova G."/>
            <person name="Chertkov O."/>
            <person name="Pati A."/>
            <person name="Chen A."/>
            <person name="Palaniappan K."/>
            <person name="Land M."/>
            <person name="Hauser L."/>
            <person name="Chang Y.J."/>
            <person name="Jeffries C.D."/>
            <person name="Saunders E."/>
            <person name="Brettin T."/>
            <person name="Detter J.C."/>
            <person name="Chain P."/>
            <person name="Eichinger K."/>
            <person name="Huber H."/>
            <person name="Spring S."/>
            <person name="Rohde M."/>
            <person name="Goker M."/>
            <person name="Wirth R."/>
            <person name="Woyke T."/>
            <person name="Bristow J."/>
            <person name="Eisen J.A."/>
            <person name="Markowitz V."/>
            <person name="Hugenholtz P."/>
            <person name="Kyrpides N.C."/>
            <person name="Klenk H.P."/>
        </authorList>
    </citation>
    <scope>NUCLEOTIDE SEQUENCE [LARGE SCALE GENOMIC DNA]</scope>
    <source>
        <strain evidence="9">DSM 5631 / JCM 9629 / NBRC 100127 / Av18</strain>
    </source>
</reference>
<dbReference type="InterPro" id="IPR036388">
    <property type="entry name" value="WH-like_DNA-bd_sf"/>
</dbReference>
<keyword evidence="3 4" id="KW-0804">Transcription</keyword>
<dbReference type="InterPro" id="IPR024550">
    <property type="entry name" value="TFIIEa/SarR/Rpc3_HTH_dom"/>
</dbReference>
<dbReference type="Pfam" id="PF02002">
    <property type="entry name" value="TFIIE_alpha"/>
    <property type="match status" value="1"/>
</dbReference>
<evidence type="ECO:0000256" key="3">
    <source>
        <dbReference type="ARBA" id="ARBA00023163"/>
    </source>
</evidence>
<comment type="subunit">
    <text evidence="4">Monomer. Interaction with RNA polymerase subunits RpoF and RpoE is necessary for Tfe stimulatory transcription activity. Able to interact with Tbp and RNA polymerase in the absence of DNA promoter. Interacts both with the preinitiation and elongation complexes.</text>
</comment>
<dbReference type="STRING" id="572546.Arcpr_1820"/>
<dbReference type="GO" id="GO:0003677">
    <property type="term" value="F:DNA binding"/>
    <property type="evidence" value="ECO:0007669"/>
    <property type="project" value="UniProtKB-KW"/>
</dbReference>
<proteinExistence type="inferred from homology"/>
<evidence type="ECO:0000256" key="1">
    <source>
        <dbReference type="ARBA" id="ARBA00023015"/>
    </source>
</evidence>
<keyword evidence="1 4" id="KW-0805">Transcription regulation</keyword>
<sequence length="171" mass="20514">MNKNNEKVEELIRELIDRVAGGVGLIIWDMRPKEELTDEEMSIILGIEINEVRRALFALYELGLAEYRRKRDEDTGWIEYYWKIRYDKQREVLRRELEKVKRKLEEKVKYESENIHYMCENGCVKVRYEEAMELNFTCPRCGGTLEYLDVTNAIEKIKEEIKKIDELLAEL</sequence>
<evidence type="ECO:0000256" key="4">
    <source>
        <dbReference type="HAMAP-Rule" id="MF_01909"/>
    </source>
</evidence>
<dbReference type="InterPro" id="IPR036390">
    <property type="entry name" value="WH_DNA-bd_sf"/>
</dbReference>
<comment type="domain">
    <text evidence="4">The winged helix domain is involved in binding to DNA in the preinitiation complex.</text>
</comment>